<dbReference type="InterPro" id="IPR013785">
    <property type="entry name" value="Aldolase_TIM"/>
</dbReference>
<evidence type="ECO:0000256" key="3">
    <source>
        <dbReference type="ARBA" id="ARBA00022691"/>
    </source>
</evidence>
<dbReference type="PIRSF" id="PIRSF004869">
    <property type="entry name" value="PflX_prd"/>
    <property type="match status" value="1"/>
</dbReference>
<keyword evidence="9" id="KW-1185">Reference proteome</keyword>
<keyword evidence="5" id="KW-0408">Iron</keyword>
<reference evidence="8 9" key="1">
    <citation type="submission" date="2022-08" db="EMBL/GenBank/DDBJ databases">
        <title>Bacterial and archaeal communities from various locations to study Microbial Dark Matter (Phase II).</title>
        <authorList>
            <person name="Stepanauskas R."/>
        </authorList>
    </citation>
    <scope>NUCLEOTIDE SEQUENCE [LARGE SCALE GENOMIC DNA]</scope>
    <source>
        <strain evidence="8 9">PD1</strain>
    </source>
</reference>
<dbReference type="GO" id="GO:0043365">
    <property type="term" value="F:[formate-C-acetyltransferase]-activating enzyme activity"/>
    <property type="evidence" value="ECO:0007669"/>
    <property type="project" value="UniProtKB-EC"/>
</dbReference>
<dbReference type="InterPro" id="IPR027596">
    <property type="entry name" value="AmmeMemoSam_rS"/>
</dbReference>
<gene>
    <name evidence="8" type="ORF">M2350_002816</name>
</gene>
<dbReference type="InterPro" id="IPR007197">
    <property type="entry name" value="rSAM"/>
</dbReference>
<keyword evidence="4" id="KW-0479">Metal-binding</keyword>
<dbReference type="Proteomes" id="UP001204798">
    <property type="component" value="Unassembled WGS sequence"/>
</dbReference>
<dbReference type="InterPro" id="IPR016431">
    <property type="entry name" value="Pyrv-formate_lyase-activ_prd"/>
</dbReference>
<evidence type="ECO:0000256" key="4">
    <source>
        <dbReference type="ARBA" id="ARBA00022723"/>
    </source>
</evidence>
<accession>A0ABT2ER39</accession>
<evidence type="ECO:0000256" key="1">
    <source>
        <dbReference type="ARBA" id="ARBA00001966"/>
    </source>
</evidence>
<dbReference type="SFLD" id="SFLDG01101">
    <property type="entry name" value="Uncharacterised_Radical_SAM_Su"/>
    <property type="match status" value="1"/>
</dbReference>
<keyword evidence="6" id="KW-0411">Iron-sulfur</keyword>
<evidence type="ECO:0000313" key="8">
    <source>
        <dbReference type="EMBL" id="MCS3920387.1"/>
    </source>
</evidence>
<evidence type="ECO:0000256" key="6">
    <source>
        <dbReference type="ARBA" id="ARBA00023014"/>
    </source>
</evidence>
<keyword evidence="8" id="KW-0456">Lyase</keyword>
<evidence type="ECO:0000259" key="7">
    <source>
        <dbReference type="PROSITE" id="PS51918"/>
    </source>
</evidence>
<comment type="caution">
    <text evidence="8">The sequence shown here is derived from an EMBL/GenBank/DDBJ whole genome shotgun (WGS) entry which is preliminary data.</text>
</comment>
<proteinExistence type="predicted"/>
<keyword evidence="2" id="KW-0004">4Fe-4S</keyword>
<evidence type="ECO:0000313" key="9">
    <source>
        <dbReference type="Proteomes" id="UP001204798"/>
    </source>
</evidence>
<sequence>MNASVFVREALLQKREGERVRCLTCERRCLLSDGQEGWCKTRENRGGVLVTKTYGSVSSIAANPIEKKPLFHFYPGSTNLTAGSWSCNFACPWCQNWEISKQIGRGRFMSPEEFVETALRLNCQGTSISFNEPTLSLEWSLEIFRLARGRGLYNTFVTNGYMTLEALQLLIDAGLDAMNVDIKGDKEAVRKFCGADVEIVWRNCRFAKERGVHVEVTTLVIPTVNDDETSLRSIAKRIVEELGQDTPWHVTAYYPAYLFDAPPTPVRTLEKAYRIGREEGLKFVYLGNVPGHPYENTYCPKCETLLIRRYGVQMVKWLMEGDSCPKCGERLPIIGAEWWKKSEVARSDKQGKSNRSD</sequence>
<keyword evidence="3" id="KW-0949">S-adenosyl-L-methionine</keyword>
<dbReference type="PANTHER" id="PTHR30352">
    <property type="entry name" value="PYRUVATE FORMATE-LYASE-ACTIVATING ENZYME"/>
    <property type="match status" value="1"/>
</dbReference>
<feature type="domain" description="Radical SAM core" evidence="7">
    <location>
        <begin position="72"/>
        <end position="293"/>
    </location>
</feature>
<organism evidence="8 9">
    <name type="scientific">Candidatus Fervidibacter sacchari</name>
    <dbReference type="NCBI Taxonomy" id="1448929"/>
    <lineage>
        <taxon>Bacteria</taxon>
        <taxon>Candidatus Fervidibacterota</taxon>
        <taxon>Candidatus Fervidibacter</taxon>
    </lineage>
</organism>
<keyword evidence="8" id="KW-0560">Oxidoreductase</keyword>
<dbReference type="PROSITE" id="PS51918">
    <property type="entry name" value="RADICAL_SAM"/>
    <property type="match status" value="1"/>
</dbReference>
<dbReference type="Gene3D" id="3.20.20.70">
    <property type="entry name" value="Aldolase class I"/>
    <property type="match status" value="1"/>
</dbReference>
<dbReference type="InterPro" id="IPR034457">
    <property type="entry name" value="Organic_radical-activating"/>
</dbReference>
<evidence type="ECO:0000256" key="2">
    <source>
        <dbReference type="ARBA" id="ARBA00022485"/>
    </source>
</evidence>
<dbReference type="EMBL" id="JANUCP010000005">
    <property type="protein sequence ID" value="MCS3920387.1"/>
    <property type="molecule type" value="Genomic_DNA"/>
</dbReference>
<dbReference type="InterPro" id="IPR058240">
    <property type="entry name" value="rSAM_sf"/>
</dbReference>
<dbReference type="EC" id="1.97.1.4" evidence="8"/>
<dbReference type="RefSeq" id="WP_259099423.1">
    <property type="nucleotide sequence ID" value="NZ_CP130454.1"/>
</dbReference>
<dbReference type="NCBIfam" id="TIGR04337">
    <property type="entry name" value="AmmeMemoSam_rS"/>
    <property type="match status" value="1"/>
</dbReference>
<dbReference type="GO" id="GO:0016829">
    <property type="term" value="F:lyase activity"/>
    <property type="evidence" value="ECO:0007669"/>
    <property type="project" value="UniProtKB-KW"/>
</dbReference>
<name>A0ABT2ER39_9BACT</name>
<dbReference type="SFLD" id="SFLDS00029">
    <property type="entry name" value="Radical_SAM"/>
    <property type="match status" value="1"/>
</dbReference>
<evidence type="ECO:0000256" key="5">
    <source>
        <dbReference type="ARBA" id="ARBA00023004"/>
    </source>
</evidence>
<dbReference type="CDD" id="cd01335">
    <property type="entry name" value="Radical_SAM"/>
    <property type="match status" value="1"/>
</dbReference>
<comment type="cofactor">
    <cofactor evidence="1">
        <name>[4Fe-4S] cluster</name>
        <dbReference type="ChEBI" id="CHEBI:49883"/>
    </cofactor>
</comment>
<dbReference type="Pfam" id="PF04055">
    <property type="entry name" value="Radical_SAM"/>
    <property type="match status" value="1"/>
</dbReference>
<dbReference type="SUPFAM" id="SSF102114">
    <property type="entry name" value="Radical SAM enzymes"/>
    <property type="match status" value="1"/>
</dbReference>
<dbReference type="PANTHER" id="PTHR30352:SF5">
    <property type="entry name" value="PYRUVATE FORMATE-LYASE 1-ACTIVATING ENZYME"/>
    <property type="match status" value="1"/>
</dbReference>
<protein>
    <submittedName>
        <fullName evidence="8">Pyruvate formate lyase activating enzyme</fullName>
        <ecNumber evidence="8">1.97.1.4</ecNumber>
    </submittedName>
</protein>
<keyword evidence="8" id="KW-0670">Pyruvate</keyword>